<evidence type="ECO:0000313" key="2">
    <source>
        <dbReference type="EMBL" id="MCK7593018.1"/>
    </source>
</evidence>
<reference evidence="2" key="1">
    <citation type="submission" date="2022-04" db="EMBL/GenBank/DDBJ databases">
        <title>Lysobacter sp. CAU 1642 isolated from sea sand.</title>
        <authorList>
            <person name="Kim W."/>
        </authorList>
    </citation>
    <scope>NUCLEOTIDE SEQUENCE</scope>
    <source>
        <strain evidence="2">CAU 1642</strain>
    </source>
</reference>
<gene>
    <name evidence="2" type="ORF">M0G41_04955</name>
</gene>
<dbReference type="EMBL" id="JALNMH010000003">
    <property type="protein sequence ID" value="MCK7593018.1"/>
    <property type="molecule type" value="Genomic_DNA"/>
</dbReference>
<evidence type="ECO:0000313" key="3">
    <source>
        <dbReference type="Proteomes" id="UP001431449"/>
    </source>
</evidence>
<sequence length="417" mass="44089">MSRYFLAALALSTFTPAALSGPPGQWDSAQISTVRPLEIKMAGLSTGRGTLRANGQAAKGDNLDDFGVWLSVVLSSSGGQNRIDAITTPPPFDGTGTTSTFIDSSATLFAVGDICARGNTAVVPYIKDFNVEVAHFNGSVWSTQTIPGTTASNYTTADCGRTTAGYFITAQDFNDSEIEIFHSPEGGSDYTFYGRYADARGPFSGAVRDQLATDPRSPQAAILSQQSNGQIRITSFDTRSPFPPAPTHTNIVNLGAPPGSFTIVRESSAARVGDGVFTFLYNADDLARTINFDTGNPSGFTAGVLGAVNSSAGQYTFQGGTAIHVPGSQPRTNLIFDDFFQLDEMGASVIDPLFPLDGVGGPIDGCLATFNPQQRKTYFTGPDATGQNTRLFSRTELPPEIFSDGFESGDVSAWSCN</sequence>
<dbReference type="RefSeq" id="WP_248205914.1">
    <property type="nucleotide sequence ID" value="NZ_JALNMH010000003.1"/>
</dbReference>
<accession>A0ABT0GEP1</accession>
<organism evidence="2 3">
    <name type="scientific">Pseudomarimonas salicorniae</name>
    <dbReference type="NCBI Taxonomy" id="2933270"/>
    <lineage>
        <taxon>Bacteria</taxon>
        <taxon>Pseudomonadati</taxon>
        <taxon>Pseudomonadota</taxon>
        <taxon>Gammaproteobacteria</taxon>
        <taxon>Lysobacterales</taxon>
        <taxon>Lysobacteraceae</taxon>
        <taxon>Pseudomarimonas</taxon>
    </lineage>
</organism>
<protein>
    <submittedName>
        <fullName evidence="2">Uncharacterized protein</fullName>
    </submittedName>
</protein>
<name>A0ABT0GEP1_9GAMM</name>
<comment type="caution">
    <text evidence="2">The sequence shown here is derived from an EMBL/GenBank/DDBJ whole genome shotgun (WGS) entry which is preliminary data.</text>
</comment>
<proteinExistence type="predicted"/>
<feature type="chain" id="PRO_5046036099" evidence="1">
    <location>
        <begin position="21"/>
        <end position="417"/>
    </location>
</feature>
<keyword evidence="1" id="KW-0732">Signal</keyword>
<dbReference type="Proteomes" id="UP001431449">
    <property type="component" value="Unassembled WGS sequence"/>
</dbReference>
<evidence type="ECO:0000256" key="1">
    <source>
        <dbReference type="SAM" id="SignalP"/>
    </source>
</evidence>
<keyword evidence="3" id="KW-1185">Reference proteome</keyword>
<feature type="signal peptide" evidence="1">
    <location>
        <begin position="1"/>
        <end position="20"/>
    </location>
</feature>